<dbReference type="SUPFAM" id="SSF100950">
    <property type="entry name" value="NagB/RpiA/CoA transferase-like"/>
    <property type="match status" value="1"/>
</dbReference>
<gene>
    <name evidence="1" type="ORF">JW984_09110</name>
</gene>
<dbReference type="GO" id="GO:0008410">
    <property type="term" value="F:CoA-transferase activity"/>
    <property type="evidence" value="ECO:0007669"/>
    <property type="project" value="InterPro"/>
</dbReference>
<dbReference type="EMBL" id="JAFGIX010000046">
    <property type="protein sequence ID" value="MBN1573338.1"/>
    <property type="molecule type" value="Genomic_DNA"/>
</dbReference>
<name>A0A9D8KFB2_9DELT</name>
<protein>
    <recommendedName>
        <fullName evidence="3">CoA-transferase</fullName>
    </recommendedName>
</protein>
<dbReference type="InterPro" id="IPR037171">
    <property type="entry name" value="NagB/RpiA_transferase-like"/>
</dbReference>
<dbReference type="PANTHER" id="PTHR43293:SF3">
    <property type="entry name" value="CHOLESTEROL RING-CLEAVING HYDROLASE IPDB SUBUNIT"/>
    <property type="match status" value="1"/>
</dbReference>
<reference evidence="1" key="1">
    <citation type="journal article" date="2021" name="Environ. Microbiol.">
        <title>Genomic characterization of three novel Desulfobacterota classes expand the metabolic and phylogenetic diversity of the phylum.</title>
        <authorList>
            <person name="Murphy C.L."/>
            <person name="Biggerstaff J."/>
            <person name="Eichhorn A."/>
            <person name="Ewing E."/>
            <person name="Shahan R."/>
            <person name="Soriano D."/>
            <person name="Stewart S."/>
            <person name="VanMol K."/>
            <person name="Walker R."/>
            <person name="Walters P."/>
            <person name="Elshahed M.S."/>
            <person name="Youssef N.H."/>
        </authorList>
    </citation>
    <scope>NUCLEOTIDE SEQUENCE</scope>
    <source>
        <strain evidence="1">Zod_Metabat.24</strain>
    </source>
</reference>
<comment type="caution">
    <text evidence="1">The sequence shown here is derived from an EMBL/GenBank/DDBJ whole genome shotgun (WGS) entry which is preliminary data.</text>
</comment>
<accession>A0A9D8KFB2</accession>
<reference evidence="1" key="2">
    <citation type="submission" date="2021-01" db="EMBL/GenBank/DDBJ databases">
        <authorList>
            <person name="Hahn C.R."/>
            <person name="Youssef N.H."/>
            <person name="Elshahed M."/>
        </authorList>
    </citation>
    <scope>NUCLEOTIDE SEQUENCE</scope>
    <source>
        <strain evidence="1">Zod_Metabat.24</strain>
    </source>
</reference>
<dbReference type="PANTHER" id="PTHR43293">
    <property type="entry name" value="ACETATE COA-TRANSFERASE YDIF"/>
    <property type="match status" value="1"/>
</dbReference>
<evidence type="ECO:0000313" key="1">
    <source>
        <dbReference type="EMBL" id="MBN1573338.1"/>
    </source>
</evidence>
<organism evidence="1 2">
    <name type="scientific">Candidatus Zymogenus saltonus</name>
    <dbReference type="NCBI Taxonomy" id="2844893"/>
    <lineage>
        <taxon>Bacteria</taxon>
        <taxon>Deltaproteobacteria</taxon>
        <taxon>Candidatus Zymogenia</taxon>
        <taxon>Candidatus Zymogeniales</taxon>
        <taxon>Candidatus Zymogenaceae</taxon>
        <taxon>Candidatus Zymogenus</taxon>
    </lineage>
</organism>
<sequence length="244" mass="27022">MSGTEIHPFERMIVIISRLVNDGEVVATGTLSPIPAAGVLLAKNRHAKNILCMIYGDPKLRITDGLHEFFGLAHRGMLDLFFLSGIQIDRLGNINLSVVGDYENPKLRLPGGAGSNMLGMMAKRIILFTLTHDTRLFVPRVDFINATAKDETVPWRRGMLSHIVTPMAQLKYDVDSGAVVLDATLPGYSVEDIRNNTGFDLGVKGRYIPEVDPITEEELSVLRGLVLSELRQIYPLFCDMIWGS</sequence>
<dbReference type="Gene3D" id="3.40.1080.10">
    <property type="entry name" value="Glutaconate Coenzyme A-transferase"/>
    <property type="match status" value="1"/>
</dbReference>
<dbReference type="AlphaFoldDB" id="A0A9D8KFB2"/>
<dbReference type="Pfam" id="PF01144">
    <property type="entry name" value="CoA_trans"/>
    <property type="match status" value="1"/>
</dbReference>
<dbReference type="Proteomes" id="UP000809273">
    <property type="component" value="Unassembled WGS sequence"/>
</dbReference>
<proteinExistence type="predicted"/>
<dbReference type="SMART" id="SM00882">
    <property type="entry name" value="CoA_trans"/>
    <property type="match status" value="1"/>
</dbReference>
<dbReference type="InterPro" id="IPR004165">
    <property type="entry name" value="CoA_trans_fam_I"/>
</dbReference>
<evidence type="ECO:0008006" key="3">
    <source>
        <dbReference type="Google" id="ProtNLM"/>
    </source>
</evidence>
<evidence type="ECO:0000313" key="2">
    <source>
        <dbReference type="Proteomes" id="UP000809273"/>
    </source>
</evidence>